<dbReference type="GO" id="GO:0008270">
    <property type="term" value="F:zinc ion binding"/>
    <property type="evidence" value="ECO:0007669"/>
    <property type="project" value="InterPro"/>
</dbReference>
<dbReference type="Gene3D" id="3.40.1050.10">
    <property type="entry name" value="Carbonic anhydrase"/>
    <property type="match status" value="1"/>
</dbReference>
<dbReference type="CDD" id="cd03379">
    <property type="entry name" value="beta_CA_cladeD"/>
    <property type="match status" value="1"/>
</dbReference>
<evidence type="ECO:0000256" key="1">
    <source>
        <dbReference type="ARBA" id="ARBA00006217"/>
    </source>
</evidence>
<dbReference type="InterPro" id="IPR036874">
    <property type="entry name" value="Carbonic_anhydrase_sf"/>
</dbReference>
<proteinExistence type="inferred from homology"/>
<dbReference type="EMBL" id="VKAC01000001">
    <property type="protein sequence ID" value="TXR57981.1"/>
    <property type="molecule type" value="Genomic_DNA"/>
</dbReference>
<gene>
    <name evidence="8" type="ORF">FMM08_01810</name>
</gene>
<dbReference type="InterPro" id="IPR001765">
    <property type="entry name" value="Carbonic_anhydrase"/>
</dbReference>
<sequence length="197" mass="21549">MPDLSAVDRLAAQAEYHAATFSAGRLPGPPALATTVLTCMDARIDVFRLLGLSEGDAHVLRNAGGLATDDALRSLTVSQRKLSTREVMVVQHTGCSLTTFDGEEFREELWNETGVEPAWRSAGAFDDVQQNVRDTVARIRSEPALPHRDLVRGFVYDVTSGALAEVGEAPDRQEPRSGDARTRTVVLSVDERIARYR</sequence>
<feature type="binding site" evidence="7">
    <location>
        <position position="95"/>
    </location>
    <ligand>
        <name>Zn(2+)</name>
        <dbReference type="ChEBI" id="CHEBI:29105"/>
    </ligand>
</feature>
<protein>
    <recommendedName>
        <fullName evidence="2">carbonic anhydrase</fullName>
        <ecNumber evidence="2">4.2.1.1</ecNumber>
    </recommendedName>
</protein>
<accession>A0A5C8ZLD1</accession>
<dbReference type="PANTHER" id="PTHR43175:SF3">
    <property type="entry name" value="CARBON DISULFIDE HYDROLASE"/>
    <property type="match status" value="1"/>
</dbReference>
<dbReference type="EC" id="4.2.1.1" evidence="2"/>
<dbReference type="Pfam" id="PF00484">
    <property type="entry name" value="Pro_CA"/>
    <property type="match status" value="1"/>
</dbReference>
<name>A0A5C8ZLD1_9ACTN</name>
<comment type="caution">
    <text evidence="8">The sequence shown here is derived from an EMBL/GenBank/DDBJ whole genome shotgun (WGS) entry which is preliminary data.</text>
</comment>
<dbReference type="PANTHER" id="PTHR43175">
    <property type="entry name" value="CARBONIC ANHYDRASE"/>
    <property type="match status" value="1"/>
</dbReference>
<evidence type="ECO:0000256" key="2">
    <source>
        <dbReference type="ARBA" id="ARBA00012925"/>
    </source>
</evidence>
<organism evidence="8 9">
    <name type="scientific">Quadrisphaera setariae</name>
    <dbReference type="NCBI Taxonomy" id="2593304"/>
    <lineage>
        <taxon>Bacteria</taxon>
        <taxon>Bacillati</taxon>
        <taxon>Actinomycetota</taxon>
        <taxon>Actinomycetes</taxon>
        <taxon>Kineosporiales</taxon>
        <taxon>Kineosporiaceae</taxon>
        <taxon>Quadrisphaera</taxon>
    </lineage>
</organism>
<reference evidence="8 9" key="1">
    <citation type="submission" date="2019-07" db="EMBL/GenBank/DDBJ databases">
        <title>Quadrisphaera sp. strain DD2A genome sequencing and assembly.</title>
        <authorList>
            <person name="Kim I."/>
        </authorList>
    </citation>
    <scope>NUCLEOTIDE SEQUENCE [LARGE SCALE GENOMIC DNA]</scope>
    <source>
        <strain evidence="8 9">DD2A</strain>
    </source>
</reference>
<dbReference type="SMART" id="SM00947">
    <property type="entry name" value="Pro_CA"/>
    <property type="match status" value="1"/>
</dbReference>
<feature type="binding site" evidence="7">
    <location>
        <position position="92"/>
    </location>
    <ligand>
        <name>Zn(2+)</name>
        <dbReference type="ChEBI" id="CHEBI:29105"/>
    </ligand>
</feature>
<comment type="function">
    <text evidence="5">Catalyzes the reversible hydration of carbon dioxide to form bicarbonate.</text>
</comment>
<evidence type="ECO:0000256" key="4">
    <source>
        <dbReference type="ARBA" id="ARBA00022833"/>
    </source>
</evidence>
<dbReference type="OrthoDB" id="8968066at2"/>
<comment type="cofactor">
    <cofactor evidence="7">
        <name>Zn(2+)</name>
        <dbReference type="ChEBI" id="CHEBI:29105"/>
    </cofactor>
    <text evidence="7">Binds 1 zinc ion per subunit.</text>
</comment>
<comment type="similarity">
    <text evidence="1">Belongs to the beta-class carbonic anhydrase family.</text>
</comment>
<comment type="catalytic activity">
    <reaction evidence="6">
        <text>hydrogencarbonate + H(+) = CO2 + H2O</text>
        <dbReference type="Rhea" id="RHEA:10748"/>
        <dbReference type="ChEBI" id="CHEBI:15377"/>
        <dbReference type="ChEBI" id="CHEBI:15378"/>
        <dbReference type="ChEBI" id="CHEBI:16526"/>
        <dbReference type="ChEBI" id="CHEBI:17544"/>
        <dbReference type="EC" id="4.2.1.1"/>
    </reaction>
</comment>
<feature type="binding site" evidence="7">
    <location>
        <position position="39"/>
    </location>
    <ligand>
        <name>Zn(2+)</name>
        <dbReference type="ChEBI" id="CHEBI:29105"/>
    </ligand>
</feature>
<evidence type="ECO:0000313" key="9">
    <source>
        <dbReference type="Proteomes" id="UP000321234"/>
    </source>
</evidence>
<dbReference type="AlphaFoldDB" id="A0A5C8ZLD1"/>
<evidence type="ECO:0000256" key="6">
    <source>
        <dbReference type="ARBA" id="ARBA00048348"/>
    </source>
</evidence>
<evidence type="ECO:0000256" key="3">
    <source>
        <dbReference type="ARBA" id="ARBA00022723"/>
    </source>
</evidence>
<feature type="binding site" evidence="7">
    <location>
        <position position="41"/>
    </location>
    <ligand>
        <name>Zn(2+)</name>
        <dbReference type="ChEBI" id="CHEBI:29105"/>
    </ligand>
</feature>
<dbReference type="GO" id="GO:0004089">
    <property type="term" value="F:carbonate dehydratase activity"/>
    <property type="evidence" value="ECO:0007669"/>
    <property type="project" value="UniProtKB-EC"/>
</dbReference>
<keyword evidence="3 7" id="KW-0479">Metal-binding</keyword>
<keyword evidence="4 7" id="KW-0862">Zinc</keyword>
<keyword evidence="9" id="KW-1185">Reference proteome</keyword>
<evidence type="ECO:0000256" key="7">
    <source>
        <dbReference type="PIRSR" id="PIRSR601765-1"/>
    </source>
</evidence>
<evidence type="ECO:0000256" key="5">
    <source>
        <dbReference type="ARBA" id="ARBA00024993"/>
    </source>
</evidence>
<dbReference type="SUPFAM" id="SSF53056">
    <property type="entry name" value="beta-carbonic anhydrase, cab"/>
    <property type="match status" value="1"/>
</dbReference>
<dbReference type="Proteomes" id="UP000321234">
    <property type="component" value="Unassembled WGS sequence"/>
</dbReference>
<evidence type="ECO:0000313" key="8">
    <source>
        <dbReference type="EMBL" id="TXR57981.1"/>
    </source>
</evidence>